<dbReference type="InterPro" id="IPR010982">
    <property type="entry name" value="Lambda_DNA-bd_dom_sf"/>
</dbReference>
<protein>
    <submittedName>
        <fullName evidence="2">XRE family transcriptional regulator</fullName>
    </submittedName>
</protein>
<evidence type="ECO:0000313" key="3">
    <source>
        <dbReference type="Proteomes" id="UP000297396"/>
    </source>
</evidence>
<proteinExistence type="predicted"/>
<organism evidence="2 3">
    <name type="scientific">Muribacter muris</name>
    <dbReference type="NCBI Taxonomy" id="67855"/>
    <lineage>
        <taxon>Bacteria</taxon>
        <taxon>Pseudomonadati</taxon>
        <taxon>Pseudomonadota</taxon>
        <taxon>Gammaproteobacteria</taxon>
        <taxon>Pasteurellales</taxon>
        <taxon>Pasteurellaceae</taxon>
        <taxon>Muribacter</taxon>
    </lineage>
</organism>
<dbReference type="SUPFAM" id="SSF47413">
    <property type="entry name" value="lambda repressor-like DNA-binding domains"/>
    <property type="match status" value="1"/>
</dbReference>
<gene>
    <name evidence="2" type="ORF">E4T80_12145</name>
</gene>
<evidence type="ECO:0000313" key="2">
    <source>
        <dbReference type="EMBL" id="TFV07576.1"/>
    </source>
</evidence>
<dbReference type="InterPro" id="IPR001387">
    <property type="entry name" value="Cro/C1-type_HTH"/>
</dbReference>
<reference evidence="2 3" key="1">
    <citation type="submission" date="2019-03" db="EMBL/GenBank/DDBJ databases">
        <title>Diversity of the mouse oral microbiome.</title>
        <authorList>
            <person name="Joseph S."/>
            <person name="Aduse-Opoku J."/>
            <person name="Curtis M."/>
            <person name="Wade W."/>
            <person name="Hashim A."/>
        </authorList>
    </citation>
    <scope>NUCLEOTIDE SEQUENCE [LARGE SCALE GENOMIC DNA]</scope>
    <source>
        <strain evidence="2 3">WT12</strain>
    </source>
</reference>
<dbReference type="PROSITE" id="PS50943">
    <property type="entry name" value="HTH_CROC1"/>
    <property type="match status" value="1"/>
</dbReference>
<dbReference type="AlphaFoldDB" id="A0A4Y9JSX4"/>
<dbReference type="GO" id="GO:0003677">
    <property type="term" value="F:DNA binding"/>
    <property type="evidence" value="ECO:0007669"/>
    <property type="project" value="InterPro"/>
</dbReference>
<dbReference type="Pfam" id="PF01381">
    <property type="entry name" value="HTH_3"/>
    <property type="match status" value="1"/>
</dbReference>
<dbReference type="OrthoDB" id="6105062at2"/>
<dbReference type="Proteomes" id="UP000297396">
    <property type="component" value="Unassembled WGS sequence"/>
</dbReference>
<evidence type="ECO:0000259" key="1">
    <source>
        <dbReference type="PROSITE" id="PS50943"/>
    </source>
</evidence>
<sequence length="152" mass="16883">MLQFSDFLKNERIRLGFTQEEMANACGISKRTYNHYEKGERAANSDFLLSFARIGGDINYLFTGERSKEQLDALERVALLAFNKLKEEGQKTSAITYMTMLEAGLVKGDFNSLWESKSAEVIQTASGNGQNNNQVFHGDAVGTVIGINKSKS</sequence>
<accession>A0A4Y9JSX4</accession>
<name>A0A4Y9JSX4_9PAST</name>
<comment type="caution">
    <text evidence="2">The sequence shown here is derived from an EMBL/GenBank/DDBJ whole genome shotgun (WGS) entry which is preliminary data.</text>
</comment>
<dbReference type="CDD" id="cd00093">
    <property type="entry name" value="HTH_XRE"/>
    <property type="match status" value="1"/>
</dbReference>
<dbReference type="RefSeq" id="WP_084724256.1">
    <property type="nucleotide sequence ID" value="NZ_JADGLC010000042.1"/>
</dbReference>
<dbReference type="EMBL" id="SPPA01000042">
    <property type="protein sequence ID" value="TFV07576.1"/>
    <property type="molecule type" value="Genomic_DNA"/>
</dbReference>
<dbReference type="Gene3D" id="1.10.260.40">
    <property type="entry name" value="lambda repressor-like DNA-binding domains"/>
    <property type="match status" value="1"/>
</dbReference>
<feature type="domain" description="HTH cro/C1-type" evidence="1">
    <location>
        <begin position="8"/>
        <end position="61"/>
    </location>
</feature>
<dbReference type="SMART" id="SM00530">
    <property type="entry name" value="HTH_XRE"/>
    <property type="match status" value="1"/>
</dbReference>